<accession>A0ABP9UJY1</accession>
<keyword evidence="8" id="KW-1185">Reference proteome</keyword>
<keyword evidence="4 5" id="KW-0472">Membrane</keyword>
<evidence type="ECO:0000313" key="7">
    <source>
        <dbReference type="EMBL" id="GAA5480992.1"/>
    </source>
</evidence>
<dbReference type="EMBL" id="BAABRI010000001">
    <property type="protein sequence ID" value="GAA5480992.1"/>
    <property type="molecule type" value="Genomic_DNA"/>
</dbReference>
<feature type="transmembrane region" description="Helical" evidence="5">
    <location>
        <begin position="166"/>
        <end position="184"/>
    </location>
</feature>
<dbReference type="InterPro" id="IPR004481">
    <property type="entry name" value="K/Na/Ca-exchanger"/>
</dbReference>
<feature type="transmembrane region" description="Helical" evidence="5">
    <location>
        <begin position="6"/>
        <end position="23"/>
    </location>
</feature>
<evidence type="ECO:0000313" key="8">
    <source>
        <dbReference type="Proteomes" id="UP001476282"/>
    </source>
</evidence>
<feature type="transmembrane region" description="Helical" evidence="5">
    <location>
        <begin position="129"/>
        <end position="146"/>
    </location>
</feature>
<feature type="transmembrane region" description="Helical" evidence="5">
    <location>
        <begin position="30"/>
        <end position="48"/>
    </location>
</feature>
<evidence type="ECO:0000256" key="1">
    <source>
        <dbReference type="ARBA" id="ARBA00004141"/>
    </source>
</evidence>
<comment type="subcellular location">
    <subcellularLocation>
        <location evidence="1">Membrane</location>
        <topology evidence="1">Multi-pass membrane protein</topology>
    </subcellularLocation>
</comment>
<feature type="domain" description="Sodium/calcium exchanger membrane region" evidence="6">
    <location>
        <begin position="4"/>
        <end position="144"/>
    </location>
</feature>
<evidence type="ECO:0000259" key="6">
    <source>
        <dbReference type="Pfam" id="PF01699"/>
    </source>
</evidence>
<dbReference type="PANTHER" id="PTHR10846:SF8">
    <property type="entry name" value="INNER MEMBRANE PROTEIN YRBG"/>
    <property type="match status" value="1"/>
</dbReference>
<dbReference type="Pfam" id="PF01699">
    <property type="entry name" value="Na_Ca_ex"/>
    <property type="match status" value="2"/>
</dbReference>
<dbReference type="Proteomes" id="UP001476282">
    <property type="component" value="Unassembled WGS sequence"/>
</dbReference>
<feature type="transmembrane region" description="Helical" evidence="5">
    <location>
        <begin position="103"/>
        <end position="123"/>
    </location>
</feature>
<evidence type="ECO:0000256" key="2">
    <source>
        <dbReference type="ARBA" id="ARBA00022692"/>
    </source>
</evidence>
<protein>
    <recommendedName>
        <fullName evidence="6">Sodium/calcium exchanger membrane region domain-containing protein</fullName>
    </recommendedName>
</protein>
<evidence type="ECO:0000256" key="3">
    <source>
        <dbReference type="ARBA" id="ARBA00022989"/>
    </source>
</evidence>
<dbReference type="NCBIfam" id="TIGR00367">
    <property type="entry name" value="calcium/sodium antiporter"/>
    <property type="match status" value="1"/>
</dbReference>
<dbReference type="RefSeq" id="WP_353565148.1">
    <property type="nucleotide sequence ID" value="NZ_BAABRI010000001.1"/>
</dbReference>
<feature type="transmembrane region" description="Helical" evidence="5">
    <location>
        <begin position="232"/>
        <end position="257"/>
    </location>
</feature>
<organism evidence="7 8">
    <name type="scientific">Haloferula sargassicola</name>
    <dbReference type="NCBI Taxonomy" id="490096"/>
    <lineage>
        <taxon>Bacteria</taxon>
        <taxon>Pseudomonadati</taxon>
        <taxon>Verrucomicrobiota</taxon>
        <taxon>Verrucomicrobiia</taxon>
        <taxon>Verrucomicrobiales</taxon>
        <taxon>Verrucomicrobiaceae</taxon>
        <taxon>Haloferula</taxon>
    </lineage>
</organism>
<dbReference type="InterPro" id="IPR004837">
    <property type="entry name" value="NaCa_Exmemb"/>
</dbReference>
<gene>
    <name evidence="7" type="ORF">Hsar01_00197</name>
</gene>
<proteinExistence type="predicted"/>
<feature type="transmembrane region" description="Helical" evidence="5">
    <location>
        <begin position="290"/>
        <end position="306"/>
    </location>
</feature>
<reference evidence="7 8" key="1">
    <citation type="submission" date="2024-02" db="EMBL/GenBank/DDBJ databases">
        <title>Haloferula sargassicola NBRC 104335.</title>
        <authorList>
            <person name="Ichikawa N."/>
            <person name="Katano-Makiyama Y."/>
            <person name="Hidaka K."/>
        </authorList>
    </citation>
    <scope>NUCLEOTIDE SEQUENCE [LARGE SCALE GENOMIC DNA]</scope>
    <source>
        <strain evidence="7 8">NBRC 104335</strain>
    </source>
</reference>
<comment type="caution">
    <text evidence="7">The sequence shown here is derived from an EMBL/GenBank/DDBJ whole genome shotgun (WGS) entry which is preliminary data.</text>
</comment>
<evidence type="ECO:0000256" key="4">
    <source>
        <dbReference type="ARBA" id="ARBA00023136"/>
    </source>
</evidence>
<keyword evidence="2 5" id="KW-0812">Transmembrane</keyword>
<dbReference type="InterPro" id="IPR044880">
    <property type="entry name" value="NCX_ion-bd_dom_sf"/>
</dbReference>
<feature type="transmembrane region" description="Helical" evidence="5">
    <location>
        <begin position="263"/>
        <end position="283"/>
    </location>
</feature>
<feature type="transmembrane region" description="Helical" evidence="5">
    <location>
        <begin position="68"/>
        <end position="91"/>
    </location>
</feature>
<evidence type="ECO:0000256" key="5">
    <source>
        <dbReference type="SAM" id="Phobius"/>
    </source>
</evidence>
<sequence>MLSAALLTLLSFGLLFLGAEWLVRGGAGIALRLGLTALVVGLTVVAYGTSSPELLVSVKAAWAGQPGISVGNVIGSNIFNIAVILGVASLIRPIRVQSSVIRRDAPVMLAVTLGGLAVLWDGAVSRLEGGLLLVASVVYTVWIIRAARKEAPGEDEGLKPLGVGRALFFILGGLLVLAAGSRLLVDNSIIIARALGVSEAVIGLTIIAAGTSMPELATSAVGAFRGQSDISLGNVVGSNIFNILFVLGLAAVIHPIAGAGVRGIDQAFVLGTAVVLVPLMWTGRVIGRKEGALLLVSYAAYLWLMWPKG</sequence>
<dbReference type="PANTHER" id="PTHR10846">
    <property type="entry name" value="SODIUM/POTASSIUM/CALCIUM EXCHANGER"/>
    <property type="match status" value="1"/>
</dbReference>
<keyword evidence="3 5" id="KW-1133">Transmembrane helix</keyword>
<feature type="domain" description="Sodium/calcium exchanger membrane region" evidence="6">
    <location>
        <begin position="167"/>
        <end position="306"/>
    </location>
</feature>
<name>A0ABP9UJY1_9BACT</name>
<dbReference type="Gene3D" id="1.20.1420.30">
    <property type="entry name" value="NCX, central ion-binding region"/>
    <property type="match status" value="1"/>
</dbReference>
<feature type="transmembrane region" description="Helical" evidence="5">
    <location>
        <begin position="190"/>
        <end position="211"/>
    </location>
</feature>